<evidence type="ECO:0000313" key="1">
    <source>
        <dbReference type="EMBL" id="KCZ79365.1"/>
    </source>
</evidence>
<name>A0A059EWS1_9MICR</name>
<dbReference type="Proteomes" id="UP000030655">
    <property type="component" value="Unassembled WGS sequence"/>
</dbReference>
<sequence>MKYNCILNCAKIATFGIFLKVCASASNINEMEHSSYIHDIESSNTELLNIGHNSHKRKATCDKNNRLRIKKARIDMNSSTSSEFKQNTSFMNTSDDGNHVYSRKILSESTNDITEEFDNTLTSTSENTQSNVEIMDDSLEVENNLLKIFLSSLQKNIIPSNEIETKIFFMENLIYPKQHIKSMTFVEESVQKIDEFLNLQKEMIEKFYLKESHKIDLKYDLNYKLTNENFLAVKVSLSDLFFNILDQKIYIIIEEKYF</sequence>
<feature type="non-terminal residue" evidence="1">
    <location>
        <position position="258"/>
    </location>
</feature>
<protein>
    <submittedName>
        <fullName evidence="1">Uncharacterized protein</fullName>
    </submittedName>
</protein>
<evidence type="ECO:0000313" key="2">
    <source>
        <dbReference type="Proteomes" id="UP000030655"/>
    </source>
</evidence>
<dbReference type="EMBL" id="KK365289">
    <property type="protein sequence ID" value="KCZ79365.1"/>
    <property type="molecule type" value="Genomic_DNA"/>
</dbReference>
<proteinExistence type="predicted"/>
<reference evidence="1 2" key="2">
    <citation type="submission" date="2014-03" db="EMBL/GenBank/DDBJ databases">
        <title>The Genome Sequence of Anncaliia algerae insect isolate PRA339.</title>
        <authorList>
            <consortium name="The Broad Institute Genome Sequencing Platform"/>
            <consortium name="The Broad Institute Genome Sequencing Center for Infectious Disease"/>
            <person name="Cuomo C."/>
            <person name="Becnel J."/>
            <person name="Sanscrainte N."/>
            <person name="Walker B."/>
            <person name="Young S.K."/>
            <person name="Zeng Q."/>
            <person name="Gargeya S."/>
            <person name="Fitzgerald M."/>
            <person name="Haas B."/>
            <person name="Abouelleil A."/>
            <person name="Alvarado L."/>
            <person name="Arachchi H.M."/>
            <person name="Berlin A.M."/>
            <person name="Chapman S.B."/>
            <person name="Dewar J."/>
            <person name="Goldberg J."/>
            <person name="Griggs A."/>
            <person name="Gujja S."/>
            <person name="Hansen M."/>
            <person name="Howarth C."/>
            <person name="Imamovic A."/>
            <person name="Larimer J."/>
            <person name="McCowan C."/>
            <person name="Murphy C."/>
            <person name="Neiman D."/>
            <person name="Pearson M."/>
            <person name="Priest M."/>
            <person name="Roberts A."/>
            <person name="Saif S."/>
            <person name="Shea T."/>
            <person name="Sisk P."/>
            <person name="Sykes S."/>
            <person name="Wortman J."/>
            <person name="Nusbaum C."/>
            <person name="Birren B."/>
        </authorList>
    </citation>
    <scope>NUCLEOTIDE SEQUENCE [LARGE SCALE GENOMIC DNA]</scope>
    <source>
        <strain evidence="1 2">PRA339</strain>
    </source>
</reference>
<accession>A0A059EWS1</accession>
<keyword evidence="2" id="KW-1185">Reference proteome</keyword>
<reference evidence="2" key="1">
    <citation type="submission" date="2013-02" db="EMBL/GenBank/DDBJ databases">
        <authorList>
            <consortium name="The Broad Institute Genome Sequencing Platform"/>
            <person name="Cuomo C."/>
            <person name="Becnel J."/>
            <person name="Sanscrainte N."/>
            <person name="Walker B."/>
            <person name="Young S.K."/>
            <person name="Zeng Q."/>
            <person name="Gargeya S."/>
            <person name="Fitzgerald M."/>
            <person name="Haas B."/>
            <person name="Abouelleil A."/>
            <person name="Alvarado L."/>
            <person name="Arachchi H.M."/>
            <person name="Berlin A.M."/>
            <person name="Chapman S.B."/>
            <person name="Dewar J."/>
            <person name="Goldberg J."/>
            <person name="Griggs A."/>
            <person name="Gujja S."/>
            <person name="Hansen M."/>
            <person name="Howarth C."/>
            <person name="Imamovic A."/>
            <person name="Larimer J."/>
            <person name="McCowan C."/>
            <person name="Murphy C."/>
            <person name="Neiman D."/>
            <person name="Pearson M."/>
            <person name="Priest M."/>
            <person name="Roberts A."/>
            <person name="Saif S."/>
            <person name="Shea T."/>
            <person name="Sisk P."/>
            <person name="Sykes S."/>
            <person name="Wortman J."/>
            <person name="Nusbaum C."/>
            <person name="Birren B."/>
        </authorList>
    </citation>
    <scope>NUCLEOTIDE SEQUENCE [LARGE SCALE GENOMIC DNA]</scope>
    <source>
        <strain evidence="2">PRA339</strain>
    </source>
</reference>
<dbReference type="OrthoDB" id="10425943at2759"/>
<dbReference type="VEuPathDB" id="MicrosporidiaDB:H312_03246"/>
<dbReference type="AlphaFoldDB" id="A0A059EWS1"/>
<gene>
    <name evidence="1" type="ORF">H312_03246</name>
</gene>
<dbReference type="HOGENOM" id="CLU_1079883_0_0_1"/>
<organism evidence="1 2">
    <name type="scientific">Anncaliia algerae PRA339</name>
    <dbReference type="NCBI Taxonomy" id="1288291"/>
    <lineage>
        <taxon>Eukaryota</taxon>
        <taxon>Fungi</taxon>
        <taxon>Fungi incertae sedis</taxon>
        <taxon>Microsporidia</taxon>
        <taxon>Tubulinosematoidea</taxon>
        <taxon>Tubulinosematidae</taxon>
        <taxon>Anncaliia</taxon>
    </lineage>
</organism>